<dbReference type="PROSITE" id="PS00622">
    <property type="entry name" value="HTH_LUXR_1"/>
    <property type="match status" value="1"/>
</dbReference>
<evidence type="ECO:0000259" key="4">
    <source>
        <dbReference type="PROSITE" id="PS50043"/>
    </source>
</evidence>
<comment type="caution">
    <text evidence="6">The sequence shown here is derived from an EMBL/GenBank/DDBJ whole genome shotgun (WGS) entry which is preliminary data.</text>
</comment>
<dbReference type="PANTHER" id="PTHR43214:SF37">
    <property type="entry name" value="TRANSCRIPTIONAL REGULATORY PROTEIN YDFI"/>
    <property type="match status" value="1"/>
</dbReference>
<keyword evidence="2" id="KW-0238">DNA-binding</keyword>
<dbReference type="InterPro" id="IPR001789">
    <property type="entry name" value="Sig_transdc_resp-reg_receiver"/>
</dbReference>
<dbReference type="PROSITE" id="PS50110">
    <property type="entry name" value="RESPONSE_REGULATORY"/>
    <property type="match status" value="1"/>
</dbReference>
<dbReference type="CDD" id="cd06170">
    <property type="entry name" value="LuxR_C_like"/>
    <property type="match status" value="1"/>
</dbReference>
<evidence type="ECO:0000313" key="6">
    <source>
        <dbReference type="EMBL" id="MFB9105779.1"/>
    </source>
</evidence>
<dbReference type="SUPFAM" id="SSF46894">
    <property type="entry name" value="C-terminal effector domain of the bipartite response regulators"/>
    <property type="match status" value="1"/>
</dbReference>
<evidence type="ECO:0000256" key="1">
    <source>
        <dbReference type="ARBA" id="ARBA00022553"/>
    </source>
</evidence>
<organism evidence="6 7">
    <name type="scientific">Algibacter miyuki</name>
    <dbReference type="NCBI Taxonomy" id="1306933"/>
    <lineage>
        <taxon>Bacteria</taxon>
        <taxon>Pseudomonadati</taxon>
        <taxon>Bacteroidota</taxon>
        <taxon>Flavobacteriia</taxon>
        <taxon>Flavobacteriales</taxon>
        <taxon>Flavobacteriaceae</taxon>
        <taxon>Algibacter</taxon>
    </lineage>
</organism>
<dbReference type="PRINTS" id="PR00038">
    <property type="entry name" value="HTHLUXR"/>
</dbReference>
<dbReference type="InterPro" id="IPR058245">
    <property type="entry name" value="NreC/VraR/RcsB-like_REC"/>
</dbReference>
<dbReference type="SMART" id="SM00421">
    <property type="entry name" value="HTH_LUXR"/>
    <property type="match status" value="1"/>
</dbReference>
<dbReference type="CDD" id="cd17535">
    <property type="entry name" value="REC_NarL-like"/>
    <property type="match status" value="1"/>
</dbReference>
<dbReference type="PROSITE" id="PS50043">
    <property type="entry name" value="HTH_LUXR_2"/>
    <property type="match status" value="1"/>
</dbReference>
<feature type="domain" description="Response regulatory" evidence="5">
    <location>
        <begin position="7"/>
        <end position="123"/>
    </location>
</feature>
<protein>
    <submittedName>
        <fullName evidence="6">Response regulator</fullName>
    </submittedName>
</protein>
<accession>A0ABV5H1K5</accession>
<dbReference type="PANTHER" id="PTHR43214">
    <property type="entry name" value="TWO-COMPONENT RESPONSE REGULATOR"/>
    <property type="match status" value="1"/>
</dbReference>
<dbReference type="EMBL" id="JBHMFA010000009">
    <property type="protein sequence ID" value="MFB9105779.1"/>
    <property type="molecule type" value="Genomic_DNA"/>
</dbReference>
<dbReference type="InterPro" id="IPR000792">
    <property type="entry name" value="Tscrpt_reg_LuxR_C"/>
</dbReference>
<feature type="domain" description="HTH luxR-type" evidence="4">
    <location>
        <begin position="148"/>
        <end position="213"/>
    </location>
</feature>
<feature type="modified residue" description="4-aspartylphosphate" evidence="3">
    <location>
        <position position="58"/>
    </location>
</feature>
<dbReference type="Gene3D" id="3.40.50.2300">
    <property type="match status" value="1"/>
</dbReference>
<evidence type="ECO:0000259" key="5">
    <source>
        <dbReference type="PROSITE" id="PS50110"/>
    </source>
</evidence>
<gene>
    <name evidence="6" type="ORF">ACFFU1_12800</name>
</gene>
<dbReference type="SUPFAM" id="SSF52172">
    <property type="entry name" value="CheY-like"/>
    <property type="match status" value="1"/>
</dbReference>
<name>A0ABV5H1K5_9FLAO</name>
<dbReference type="InterPro" id="IPR016032">
    <property type="entry name" value="Sig_transdc_resp-reg_C-effctor"/>
</dbReference>
<evidence type="ECO:0000256" key="3">
    <source>
        <dbReference type="PROSITE-ProRule" id="PRU00169"/>
    </source>
</evidence>
<dbReference type="Pfam" id="PF00196">
    <property type="entry name" value="GerE"/>
    <property type="match status" value="1"/>
</dbReference>
<dbReference type="Proteomes" id="UP001589590">
    <property type="component" value="Unassembled WGS sequence"/>
</dbReference>
<dbReference type="Pfam" id="PF00072">
    <property type="entry name" value="Response_reg"/>
    <property type="match status" value="1"/>
</dbReference>
<dbReference type="RefSeq" id="WP_290272103.1">
    <property type="nucleotide sequence ID" value="NZ_JAUFQP010000013.1"/>
</dbReference>
<dbReference type="SMART" id="SM00448">
    <property type="entry name" value="REC"/>
    <property type="match status" value="1"/>
</dbReference>
<keyword evidence="7" id="KW-1185">Reference proteome</keyword>
<evidence type="ECO:0000256" key="2">
    <source>
        <dbReference type="ARBA" id="ARBA00023125"/>
    </source>
</evidence>
<evidence type="ECO:0000313" key="7">
    <source>
        <dbReference type="Proteomes" id="UP001589590"/>
    </source>
</evidence>
<dbReference type="InterPro" id="IPR039420">
    <property type="entry name" value="WalR-like"/>
</dbReference>
<proteinExistence type="predicted"/>
<reference evidence="6 7" key="1">
    <citation type="submission" date="2024-09" db="EMBL/GenBank/DDBJ databases">
        <authorList>
            <person name="Sun Q."/>
            <person name="Mori K."/>
        </authorList>
    </citation>
    <scope>NUCLEOTIDE SEQUENCE [LARGE SCALE GENOMIC DNA]</scope>
    <source>
        <strain evidence="6 7">CECT 8300</strain>
    </source>
</reference>
<keyword evidence="1 3" id="KW-0597">Phosphoprotein</keyword>
<sequence length="215" mass="24394">MKNDKTSVIVIEDDEVLLDAYEYYINSYEGFELIGMYSTVTSALKNYDNVQPDIIVSDISMPGLNGIEGVKKFKTLNESIKIILISVHDEVDYILDFIESRVDGYLTKPISKDSLLNALESVLVGGMPLTGDVSKQIVNMLRNQKEDDFIVENIFSEREAEILNLFTKGYTYKAIAETLFITHSTVNFHIQNIYCKLDVNNKSDALDKLKNNKLK</sequence>
<dbReference type="InterPro" id="IPR011006">
    <property type="entry name" value="CheY-like_superfamily"/>
</dbReference>